<evidence type="ECO:0008006" key="5">
    <source>
        <dbReference type="Google" id="ProtNLM"/>
    </source>
</evidence>
<dbReference type="Gene3D" id="3.80.30.30">
    <property type="match status" value="1"/>
</dbReference>
<comment type="caution">
    <text evidence="4">The sequence shown here is derived from an EMBL/GenBank/DDBJ whole genome shotgun (WGS) entry which is preliminary data.</text>
</comment>
<dbReference type="SFLD" id="SFLDS00029">
    <property type="entry name" value="Radical_SAM"/>
    <property type="match status" value="1"/>
</dbReference>
<dbReference type="InterPro" id="IPR007197">
    <property type="entry name" value="rSAM"/>
</dbReference>
<dbReference type="PANTHER" id="PTHR43432">
    <property type="entry name" value="SLR0285 PROTEIN"/>
    <property type="match status" value="1"/>
</dbReference>
<reference evidence="4" key="1">
    <citation type="journal article" date="2015" name="Nature">
        <title>Complex archaea that bridge the gap between prokaryotes and eukaryotes.</title>
        <authorList>
            <person name="Spang A."/>
            <person name="Saw J.H."/>
            <person name="Jorgensen S.L."/>
            <person name="Zaremba-Niedzwiedzka K."/>
            <person name="Martijn J."/>
            <person name="Lind A.E."/>
            <person name="van Eijk R."/>
            <person name="Schleper C."/>
            <person name="Guy L."/>
            <person name="Ettema T.J."/>
        </authorList>
    </citation>
    <scope>NUCLEOTIDE SEQUENCE</scope>
</reference>
<protein>
    <recommendedName>
        <fullName evidence="5">Radical SAM core domain-containing protein</fullName>
    </recommendedName>
</protein>
<evidence type="ECO:0000256" key="1">
    <source>
        <dbReference type="ARBA" id="ARBA00022723"/>
    </source>
</evidence>
<dbReference type="GO" id="GO:0051536">
    <property type="term" value="F:iron-sulfur cluster binding"/>
    <property type="evidence" value="ECO:0007669"/>
    <property type="project" value="UniProtKB-KW"/>
</dbReference>
<sequence length="416" mass="48252">MDCSLPMTFDTYNKCSYNCLYCFSYFQKSHSLGRGGVRSGKHNYQGVTTPTTWVNPEVIKRLFALDPKMSKSMQQFYPYIIKRNTMQWGGLADQFDEYERKHGITLELLKVFRSLKYPLCFSTKAVWWTKDKRYTDLFKKQDNWNTKFSIINLDKYMSRKIEKGVPSPQARLEAMKTVAGLNKGGVTLRLRPFIIGLSDKHDEYLKLIAEAKNHGATAVSTEFFCLELRADERLRGRYNEMSEAIGVDIFKYYRLNSKGSAGYLRLNRDIKRPYIVKMYNLCKALGLRFYVSDAHFKEYCHNGSCCGLPESFNYNRGQFTNALMIAKAKGEVRYSDIKTEVLELFDFPFIKAAGFNTSTTVNRARRDNQKMTDYVREAWNNPKSKKSPYKYFGGVLIPTGLDENKDVVYKYVGEKV</sequence>
<dbReference type="GO" id="GO:0046872">
    <property type="term" value="F:metal ion binding"/>
    <property type="evidence" value="ECO:0007669"/>
    <property type="project" value="UniProtKB-KW"/>
</dbReference>
<keyword evidence="1" id="KW-0479">Metal-binding</keyword>
<proteinExistence type="predicted"/>
<evidence type="ECO:0000313" key="4">
    <source>
        <dbReference type="EMBL" id="KKN52784.1"/>
    </source>
</evidence>
<evidence type="ECO:0000256" key="2">
    <source>
        <dbReference type="ARBA" id="ARBA00023004"/>
    </source>
</evidence>
<keyword evidence="2" id="KW-0408">Iron</keyword>
<dbReference type="AlphaFoldDB" id="A0A0F9RD55"/>
<dbReference type="EMBL" id="LAZR01001004">
    <property type="protein sequence ID" value="KKN52784.1"/>
    <property type="molecule type" value="Genomic_DNA"/>
</dbReference>
<gene>
    <name evidence="4" type="ORF">LCGC14_0609020</name>
</gene>
<dbReference type="InterPro" id="IPR040086">
    <property type="entry name" value="MJ0683-like"/>
</dbReference>
<name>A0A0F9RD55_9ZZZZ</name>
<dbReference type="PANTHER" id="PTHR43432:SF3">
    <property type="entry name" value="SLR0285 PROTEIN"/>
    <property type="match status" value="1"/>
</dbReference>
<organism evidence="4">
    <name type="scientific">marine sediment metagenome</name>
    <dbReference type="NCBI Taxonomy" id="412755"/>
    <lineage>
        <taxon>unclassified sequences</taxon>
        <taxon>metagenomes</taxon>
        <taxon>ecological metagenomes</taxon>
    </lineage>
</organism>
<keyword evidence="3" id="KW-0411">Iron-sulfur</keyword>
<evidence type="ECO:0000256" key="3">
    <source>
        <dbReference type="ARBA" id="ARBA00023014"/>
    </source>
</evidence>
<accession>A0A0F9RD55</accession>
<dbReference type="GO" id="GO:0003824">
    <property type="term" value="F:catalytic activity"/>
    <property type="evidence" value="ECO:0007669"/>
    <property type="project" value="InterPro"/>
</dbReference>
<dbReference type="SFLD" id="SFLDG01084">
    <property type="entry name" value="Uncharacterised_Radical_SAM_Su"/>
    <property type="match status" value="1"/>
</dbReference>